<organism evidence="2 3">
    <name type="scientific">Halomicrobium mukohataei</name>
    <dbReference type="NCBI Taxonomy" id="57705"/>
    <lineage>
        <taxon>Archaea</taxon>
        <taxon>Methanobacteriati</taxon>
        <taxon>Methanobacteriota</taxon>
        <taxon>Stenosarchaea group</taxon>
        <taxon>Halobacteria</taxon>
        <taxon>Halobacteriales</taxon>
        <taxon>Haloarculaceae</taxon>
        <taxon>Halomicrobium</taxon>
    </lineage>
</organism>
<reference evidence="2 3" key="1">
    <citation type="submission" date="2019-04" db="EMBL/GenBank/DDBJ databases">
        <title>Complete genome sequence of Arthrobacter sp. ZXY-2 associated with effective atrazine degradation and salt adaptation.</title>
        <authorList>
            <person name="Zhao X."/>
        </authorList>
    </citation>
    <scope>NUCLEOTIDE SEQUENCE [LARGE SCALE GENOMIC DNA]</scope>
    <source>
        <strain evidence="3">ZP60</strain>
    </source>
</reference>
<dbReference type="InterPro" id="IPR057158">
    <property type="entry name" value="DUF7836"/>
</dbReference>
<sequence length="62" mass="7239">MQEAWIQLQCPDCTTEWEQRLSELPASGERFQCDHCDAYTPTAEFAKTTRDLEVLREMNGEE</sequence>
<gene>
    <name evidence="2" type="ORF">E5139_14555</name>
</gene>
<dbReference type="OMA" id="PETQFVC"/>
<reference evidence="2 3" key="2">
    <citation type="submission" date="2019-04" db="EMBL/GenBank/DDBJ databases">
        <authorList>
            <person name="Yang S."/>
            <person name="Wei W."/>
        </authorList>
    </citation>
    <scope>NUCLEOTIDE SEQUENCE [LARGE SCALE GENOMIC DNA]</scope>
    <source>
        <strain evidence="3">ZP60</strain>
    </source>
</reference>
<protein>
    <recommendedName>
        <fullName evidence="1">DUF7836 domain-containing protein</fullName>
    </recommendedName>
</protein>
<dbReference type="KEGG" id="halz:E5139_14555"/>
<dbReference type="GeneID" id="42180185"/>
<dbReference type="Pfam" id="PF25206">
    <property type="entry name" value="DUF7836"/>
    <property type="match status" value="1"/>
</dbReference>
<evidence type="ECO:0000313" key="3">
    <source>
        <dbReference type="Proteomes" id="UP000297053"/>
    </source>
</evidence>
<accession>A0A4D6KIA5</accession>
<evidence type="ECO:0000313" key="2">
    <source>
        <dbReference type="EMBL" id="QCD67132.1"/>
    </source>
</evidence>
<dbReference type="Proteomes" id="UP000297053">
    <property type="component" value="Chromosome"/>
</dbReference>
<name>A0A4D6KIA5_9EURY</name>
<dbReference type="RefSeq" id="WP_015763237.1">
    <property type="nucleotide sequence ID" value="NZ_RZNE01000002.1"/>
</dbReference>
<proteinExistence type="predicted"/>
<feature type="domain" description="DUF7836" evidence="1">
    <location>
        <begin position="1"/>
        <end position="58"/>
    </location>
</feature>
<dbReference type="AlphaFoldDB" id="A0A4D6KIA5"/>
<evidence type="ECO:0000259" key="1">
    <source>
        <dbReference type="Pfam" id="PF25206"/>
    </source>
</evidence>
<dbReference type="EMBL" id="CP039375">
    <property type="protein sequence ID" value="QCD67132.1"/>
    <property type="molecule type" value="Genomic_DNA"/>
</dbReference>